<sequence>MKQEGRLTKLIINSVEESDAGKYTCKTKDSQSTAELTVRELPPSFKLLLVSQEVTEGNSVVLRCELNKPAPAVEWRKGTELLKNGDKYQMRKKELQVDLKIVDVSLDDTGDYTCACGEQMTKATVIVNAITPLQLAPQKPETQTQIPTSTTGASSYVEKDRREVHCIDRLVLYSVKDLCNYIMY</sequence>
<evidence type="ECO:0000256" key="2">
    <source>
        <dbReference type="ARBA" id="ARBA00022490"/>
    </source>
</evidence>
<keyword evidence="2" id="KW-0963">Cytoplasm</keyword>
<dbReference type="GeneTree" id="ENSGT00940000168428"/>
<reference evidence="6" key="1">
    <citation type="submission" date="2021-04" db="EMBL/GenBank/DDBJ databases">
        <authorList>
            <consortium name="Wellcome Sanger Institute Data Sharing"/>
        </authorList>
    </citation>
    <scope>NUCLEOTIDE SEQUENCE [LARGE SCALE GENOMIC DNA]</scope>
</reference>
<reference evidence="6" key="2">
    <citation type="submission" date="2025-08" db="UniProtKB">
        <authorList>
            <consortium name="Ensembl"/>
        </authorList>
    </citation>
    <scope>IDENTIFICATION</scope>
</reference>
<dbReference type="PANTHER" id="PTHR35971:SF5">
    <property type="entry name" value="OBSCURIN LIKE CYTOSKELETAL ADAPTOR 1"/>
    <property type="match status" value="1"/>
</dbReference>
<dbReference type="Ensembl" id="ENSSAUT00010070950.1">
    <property type="protein sequence ID" value="ENSSAUP00010067784.1"/>
    <property type="gene ID" value="ENSSAUG00010026930.1"/>
</dbReference>
<dbReference type="Gene3D" id="2.60.40.10">
    <property type="entry name" value="Immunoglobulins"/>
    <property type="match status" value="2"/>
</dbReference>
<dbReference type="PROSITE" id="PS50835">
    <property type="entry name" value="IG_LIKE"/>
    <property type="match status" value="2"/>
</dbReference>
<dbReference type="Proteomes" id="UP000472265">
    <property type="component" value="Chromosome 11"/>
</dbReference>
<organism evidence="6 7">
    <name type="scientific">Sparus aurata</name>
    <name type="common">Gilthead sea bream</name>
    <dbReference type="NCBI Taxonomy" id="8175"/>
    <lineage>
        <taxon>Eukaryota</taxon>
        <taxon>Metazoa</taxon>
        <taxon>Chordata</taxon>
        <taxon>Craniata</taxon>
        <taxon>Vertebrata</taxon>
        <taxon>Euteleostomi</taxon>
        <taxon>Actinopterygii</taxon>
        <taxon>Neopterygii</taxon>
        <taxon>Teleostei</taxon>
        <taxon>Neoteleostei</taxon>
        <taxon>Acanthomorphata</taxon>
        <taxon>Eupercaria</taxon>
        <taxon>Spariformes</taxon>
        <taxon>Sparidae</taxon>
        <taxon>Sparus</taxon>
    </lineage>
</organism>
<evidence type="ECO:0000256" key="3">
    <source>
        <dbReference type="ARBA" id="ARBA00022553"/>
    </source>
</evidence>
<evidence type="ECO:0000313" key="7">
    <source>
        <dbReference type="Proteomes" id="UP000472265"/>
    </source>
</evidence>
<protein>
    <recommendedName>
        <fullName evidence="5">Ig-like domain-containing protein</fullName>
    </recommendedName>
</protein>
<keyword evidence="4" id="KW-1015">Disulfide bond</keyword>
<keyword evidence="3" id="KW-0597">Phosphoprotein</keyword>
<evidence type="ECO:0000313" key="6">
    <source>
        <dbReference type="Ensembl" id="ENSSAUP00010067784.1"/>
    </source>
</evidence>
<feature type="domain" description="Ig-like" evidence="5">
    <location>
        <begin position="43"/>
        <end position="114"/>
    </location>
</feature>
<dbReference type="InterPro" id="IPR036179">
    <property type="entry name" value="Ig-like_dom_sf"/>
</dbReference>
<dbReference type="OMA" id="ASMKHEM"/>
<dbReference type="SMART" id="SM00409">
    <property type="entry name" value="IG"/>
    <property type="match status" value="2"/>
</dbReference>
<comment type="subcellular location">
    <subcellularLocation>
        <location evidence="1">Cytoplasm</location>
    </subcellularLocation>
</comment>
<dbReference type="InParanoid" id="A0A671YYP5"/>
<dbReference type="InterPro" id="IPR013783">
    <property type="entry name" value="Ig-like_fold"/>
</dbReference>
<keyword evidence="7" id="KW-1185">Reference proteome</keyword>
<dbReference type="InterPro" id="IPR007110">
    <property type="entry name" value="Ig-like_dom"/>
</dbReference>
<evidence type="ECO:0000256" key="1">
    <source>
        <dbReference type="ARBA" id="ARBA00004496"/>
    </source>
</evidence>
<dbReference type="GO" id="GO:0005737">
    <property type="term" value="C:cytoplasm"/>
    <property type="evidence" value="ECO:0007669"/>
    <property type="project" value="UniProtKB-SubCell"/>
</dbReference>
<dbReference type="InterPro" id="IPR003598">
    <property type="entry name" value="Ig_sub2"/>
</dbReference>
<feature type="domain" description="Ig-like" evidence="5">
    <location>
        <begin position="1"/>
        <end position="37"/>
    </location>
</feature>
<dbReference type="InterPro" id="IPR013098">
    <property type="entry name" value="Ig_I-set"/>
</dbReference>
<dbReference type="AlphaFoldDB" id="A0A671YYP5"/>
<evidence type="ECO:0000259" key="5">
    <source>
        <dbReference type="PROSITE" id="PS50835"/>
    </source>
</evidence>
<dbReference type="PANTHER" id="PTHR35971">
    <property type="entry name" value="SI:DKEY-31G6.6"/>
    <property type="match status" value="1"/>
</dbReference>
<accession>A0A671YYP5</accession>
<dbReference type="SMART" id="SM00408">
    <property type="entry name" value="IGc2"/>
    <property type="match status" value="1"/>
</dbReference>
<name>A0A671YYP5_SPAAU</name>
<dbReference type="Pfam" id="PF07679">
    <property type="entry name" value="I-set"/>
    <property type="match status" value="1"/>
</dbReference>
<dbReference type="InterPro" id="IPR003599">
    <property type="entry name" value="Ig_sub"/>
</dbReference>
<proteinExistence type="predicted"/>
<evidence type="ECO:0000256" key="4">
    <source>
        <dbReference type="ARBA" id="ARBA00023157"/>
    </source>
</evidence>
<dbReference type="InterPro" id="IPR052385">
    <property type="entry name" value="Obscurin/Obscurin-like_Reg"/>
</dbReference>
<dbReference type="SUPFAM" id="SSF48726">
    <property type="entry name" value="Immunoglobulin"/>
    <property type="match status" value="2"/>
</dbReference>
<reference evidence="6" key="3">
    <citation type="submission" date="2025-09" db="UniProtKB">
        <authorList>
            <consortium name="Ensembl"/>
        </authorList>
    </citation>
    <scope>IDENTIFICATION</scope>
</reference>